<name>A0ABS3A833_9VIBR</name>
<evidence type="ECO:0000259" key="1">
    <source>
        <dbReference type="Pfam" id="PF00294"/>
    </source>
</evidence>
<dbReference type="SUPFAM" id="SSF53613">
    <property type="entry name" value="Ribokinase-like"/>
    <property type="match status" value="1"/>
</dbReference>
<organism evidence="2 3">
    <name type="scientific">Vibrio neptunius</name>
    <dbReference type="NCBI Taxonomy" id="170651"/>
    <lineage>
        <taxon>Bacteria</taxon>
        <taxon>Pseudomonadati</taxon>
        <taxon>Pseudomonadota</taxon>
        <taxon>Gammaproteobacteria</taxon>
        <taxon>Vibrionales</taxon>
        <taxon>Vibrionaceae</taxon>
        <taxon>Vibrio</taxon>
    </lineage>
</organism>
<feature type="domain" description="Carbohydrate kinase PfkB" evidence="1">
    <location>
        <begin position="154"/>
        <end position="261"/>
    </location>
</feature>
<dbReference type="Gene3D" id="3.40.1190.20">
    <property type="match status" value="1"/>
</dbReference>
<dbReference type="Pfam" id="PF05014">
    <property type="entry name" value="Nuc_deoxyrib_tr"/>
    <property type="match status" value="1"/>
</dbReference>
<evidence type="ECO:0000313" key="3">
    <source>
        <dbReference type="Proteomes" id="UP000779070"/>
    </source>
</evidence>
<dbReference type="Gene3D" id="3.40.50.450">
    <property type="match status" value="1"/>
</dbReference>
<protein>
    <submittedName>
        <fullName evidence="2">Nucleoside 2-deoxyribosyltransferase</fullName>
    </submittedName>
</protein>
<proteinExistence type="predicted"/>
<dbReference type="InterPro" id="IPR029056">
    <property type="entry name" value="Ribokinase-like"/>
</dbReference>
<dbReference type="RefSeq" id="WP_206371199.1">
    <property type="nucleotide sequence ID" value="NZ_CAWPTM010000093.1"/>
</dbReference>
<accession>A0ABS3A833</accession>
<dbReference type="Pfam" id="PF00294">
    <property type="entry name" value="PfkB"/>
    <property type="match status" value="1"/>
</dbReference>
<dbReference type="Proteomes" id="UP000779070">
    <property type="component" value="Unassembled WGS sequence"/>
</dbReference>
<dbReference type="SUPFAM" id="SSF52309">
    <property type="entry name" value="N-(deoxy)ribosyltransferase-like"/>
    <property type="match status" value="1"/>
</dbReference>
<dbReference type="InterPro" id="IPR007710">
    <property type="entry name" value="Nucleoside_deoxyribTrfase"/>
</dbReference>
<evidence type="ECO:0000313" key="2">
    <source>
        <dbReference type="EMBL" id="MBN3579209.1"/>
    </source>
</evidence>
<dbReference type="InterPro" id="IPR011611">
    <property type="entry name" value="PfkB_dom"/>
</dbReference>
<keyword evidence="3" id="KW-1185">Reference proteome</keyword>
<gene>
    <name evidence="2" type="ORF">JYA62_16220</name>
</gene>
<reference evidence="2 3" key="1">
    <citation type="submission" date="2021-02" db="EMBL/GenBank/DDBJ databases">
        <title>Draft Genome Sequences of 5 Vibrio neptunius Strains Isolated From of Bivalve Hatcheries.</title>
        <authorList>
            <person name="Galvis F."/>
            <person name="Barja J.L."/>
            <person name="Lemos M.L."/>
            <person name="Balado M."/>
        </authorList>
    </citation>
    <scope>NUCLEOTIDE SEQUENCE [LARGE SCALE GENOMIC DNA]</scope>
    <source>
        <strain evidence="2 3">PP-145.98</strain>
    </source>
</reference>
<dbReference type="EMBL" id="JAFHLB010000022">
    <property type="protein sequence ID" value="MBN3579209.1"/>
    <property type="molecule type" value="Genomic_DNA"/>
</dbReference>
<comment type="caution">
    <text evidence="2">The sequence shown here is derived from an EMBL/GenBank/DDBJ whole genome shotgun (WGS) entry which is preliminary data.</text>
</comment>
<sequence>MDISVVGGVYKESCAWPEHWQILGSAGRASLILMQLEKETSVSLYTSIHPEDIGDLHSQFINRHYSIKNLASDFTVQFSYDHPLAIPQTYPRDIQLSDLPKLEIKDTKAKNSIVFGMYERIPVVNCKSVVYDPQNVYFPRLFRQCGSEADELIYILNRAELGYFYKQAGHDVSASFSNQARWLLYHENAKAVVVKCGSLGALVCTRDKEEWISPCYTRKVNPIGSGDAFVAAFSHFYFVRQLSVFESAQKASIATAFYVEKGMMVSESNLNKFAQSATFLESNNPKVKKKVYLAGPFFNVSQMWLVNQCKLALESFGFEVFSPYHELGIAEAEIVAPEDIKAIDNCDLLYALFDGHDPGTLFEIGYAIKAGKQVVVYAENSTDEHLKMYSGTGCVVERDFATSIYKLAWL</sequence>